<feature type="region of interest" description="Disordered" evidence="1">
    <location>
        <begin position="95"/>
        <end position="116"/>
    </location>
</feature>
<dbReference type="EMBL" id="KN832870">
    <property type="protein sequence ID" value="KIN07505.1"/>
    <property type="molecule type" value="Genomic_DNA"/>
</dbReference>
<evidence type="ECO:0000256" key="1">
    <source>
        <dbReference type="SAM" id="MobiDB-lite"/>
    </source>
</evidence>
<dbReference type="InParanoid" id="A0A0C3HX43"/>
<name>A0A0C3HX43_OIDMZ</name>
<gene>
    <name evidence="2" type="ORF">OIDMADRAFT_22381</name>
</gene>
<sequence>MADSTHGNKHGLFVRLSATIWTRRGHLVSPPPQHDQSRAFHAYRRASLVVKIFRVDAGDSHLFVRTQLRSQAPSASASASGVCAAVLSGTADQLSRVDDNTSSRGPGQRASTLLSSAPAALDTNTDVGKRLVPRDLPFFIRLVLPGWHPVGYLLASCQPHGPPRRCVALRIGSMALGDLALLGDDVR</sequence>
<dbReference type="AlphaFoldDB" id="A0A0C3HX43"/>
<dbReference type="HOGENOM" id="CLU_1448117_0_0_1"/>
<evidence type="ECO:0000313" key="3">
    <source>
        <dbReference type="Proteomes" id="UP000054321"/>
    </source>
</evidence>
<evidence type="ECO:0000313" key="2">
    <source>
        <dbReference type="EMBL" id="KIN07505.1"/>
    </source>
</evidence>
<reference evidence="3" key="2">
    <citation type="submission" date="2015-01" db="EMBL/GenBank/DDBJ databases">
        <title>Evolutionary Origins and Diversification of the Mycorrhizal Mutualists.</title>
        <authorList>
            <consortium name="DOE Joint Genome Institute"/>
            <consortium name="Mycorrhizal Genomics Consortium"/>
            <person name="Kohler A."/>
            <person name="Kuo A."/>
            <person name="Nagy L.G."/>
            <person name="Floudas D."/>
            <person name="Copeland A."/>
            <person name="Barry K.W."/>
            <person name="Cichocki N."/>
            <person name="Veneault-Fourrey C."/>
            <person name="LaButti K."/>
            <person name="Lindquist E.A."/>
            <person name="Lipzen A."/>
            <person name="Lundell T."/>
            <person name="Morin E."/>
            <person name="Murat C."/>
            <person name="Riley R."/>
            <person name="Ohm R."/>
            <person name="Sun H."/>
            <person name="Tunlid A."/>
            <person name="Henrissat B."/>
            <person name="Grigoriev I.V."/>
            <person name="Hibbett D.S."/>
            <person name="Martin F."/>
        </authorList>
    </citation>
    <scope>NUCLEOTIDE SEQUENCE [LARGE SCALE GENOMIC DNA]</scope>
    <source>
        <strain evidence="3">Zn</strain>
    </source>
</reference>
<keyword evidence="3" id="KW-1185">Reference proteome</keyword>
<organism evidence="2 3">
    <name type="scientific">Oidiodendron maius (strain Zn)</name>
    <dbReference type="NCBI Taxonomy" id="913774"/>
    <lineage>
        <taxon>Eukaryota</taxon>
        <taxon>Fungi</taxon>
        <taxon>Dikarya</taxon>
        <taxon>Ascomycota</taxon>
        <taxon>Pezizomycotina</taxon>
        <taxon>Leotiomycetes</taxon>
        <taxon>Leotiomycetes incertae sedis</taxon>
        <taxon>Myxotrichaceae</taxon>
        <taxon>Oidiodendron</taxon>
    </lineage>
</organism>
<reference evidence="2 3" key="1">
    <citation type="submission" date="2014-04" db="EMBL/GenBank/DDBJ databases">
        <authorList>
            <consortium name="DOE Joint Genome Institute"/>
            <person name="Kuo A."/>
            <person name="Martino E."/>
            <person name="Perotto S."/>
            <person name="Kohler A."/>
            <person name="Nagy L.G."/>
            <person name="Floudas D."/>
            <person name="Copeland A."/>
            <person name="Barry K.W."/>
            <person name="Cichocki N."/>
            <person name="Veneault-Fourrey C."/>
            <person name="LaButti K."/>
            <person name="Lindquist E.A."/>
            <person name="Lipzen A."/>
            <person name="Lundell T."/>
            <person name="Morin E."/>
            <person name="Murat C."/>
            <person name="Sun H."/>
            <person name="Tunlid A."/>
            <person name="Henrissat B."/>
            <person name="Grigoriev I.V."/>
            <person name="Hibbett D.S."/>
            <person name="Martin F."/>
            <person name="Nordberg H.P."/>
            <person name="Cantor M.N."/>
            <person name="Hua S.X."/>
        </authorList>
    </citation>
    <scope>NUCLEOTIDE SEQUENCE [LARGE SCALE GENOMIC DNA]</scope>
    <source>
        <strain evidence="2 3">Zn</strain>
    </source>
</reference>
<dbReference type="Proteomes" id="UP000054321">
    <property type="component" value="Unassembled WGS sequence"/>
</dbReference>
<proteinExistence type="predicted"/>
<protein>
    <submittedName>
        <fullName evidence="2">Uncharacterized protein</fullName>
    </submittedName>
</protein>
<accession>A0A0C3HX43</accession>